<dbReference type="SMART" id="SM00220">
    <property type="entry name" value="S_TKc"/>
    <property type="match status" value="1"/>
</dbReference>
<protein>
    <recommendedName>
        <fullName evidence="1">non-specific serine/threonine protein kinase</fullName>
        <ecNumber evidence="1">2.7.11.1</ecNumber>
    </recommendedName>
</protein>
<dbReference type="EC" id="2.7.11.1" evidence="1"/>
<feature type="domain" description="Protein kinase" evidence="9">
    <location>
        <begin position="5"/>
        <end position="266"/>
    </location>
</feature>
<feature type="region of interest" description="Disordered" evidence="8">
    <location>
        <begin position="552"/>
        <end position="680"/>
    </location>
</feature>
<dbReference type="PANTHER" id="PTHR43289">
    <property type="entry name" value="MITOGEN-ACTIVATED PROTEIN KINASE KINASE KINASE 20-RELATED"/>
    <property type="match status" value="1"/>
</dbReference>
<gene>
    <name evidence="10" type="primary">prkC_10</name>
    <name evidence="10" type="ORF">DWG14_05513</name>
</gene>
<dbReference type="GO" id="GO:0004674">
    <property type="term" value="F:protein serine/threonine kinase activity"/>
    <property type="evidence" value="ECO:0007669"/>
    <property type="project" value="UniProtKB-KW"/>
</dbReference>
<accession>A0AAI8L4N5</accession>
<dbReference type="InterPro" id="IPR017441">
    <property type="entry name" value="Protein_kinase_ATP_BS"/>
</dbReference>
<feature type="compositionally biased region" description="Low complexity" evidence="8">
    <location>
        <begin position="552"/>
        <end position="561"/>
    </location>
</feature>
<feature type="compositionally biased region" description="Low complexity" evidence="8">
    <location>
        <begin position="478"/>
        <end position="487"/>
    </location>
</feature>
<feature type="compositionally biased region" description="Low complexity" evidence="8">
    <location>
        <begin position="443"/>
        <end position="453"/>
    </location>
</feature>
<evidence type="ECO:0000256" key="7">
    <source>
        <dbReference type="PROSITE-ProRule" id="PRU10141"/>
    </source>
</evidence>
<evidence type="ECO:0000256" key="2">
    <source>
        <dbReference type="ARBA" id="ARBA00022527"/>
    </source>
</evidence>
<dbReference type="PROSITE" id="PS50011">
    <property type="entry name" value="PROTEIN_KINASE_DOM"/>
    <property type="match status" value="1"/>
</dbReference>
<feature type="compositionally biased region" description="Low complexity" evidence="8">
    <location>
        <begin position="496"/>
        <end position="521"/>
    </location>
</feature>
<feature type="compositionally biased region" description="Low complexity" evidence="8">
    <location>
        <begin position="412"/>
        <end position="421"/>
    </location>
</feature>
<keyword evidence="5 10" id="KW-0418">Kinase</keyword>
<dbReference type="Gene3D" id="3.40.1000.10">
    <property type="entry name" value="Mog1/PsbP, alpha/beta/alpha sandwich"/>
    <property type="match status" value="1"/>
</dbReference>
<evidence type="ECO:0000259" key="9">
    <source>
        <dbReference type="PROSITE" id="PS50011"/>
    </source>
</evidence>
<keyword evidence="3 10" id="KW-0808">Transferase</keyword>
<dbReference type="Gene3D" id="3.30.200.20">
    <property type="entry name" value="Phosphorylase Kinase, domain 1"/>
    <property type="match status" value="1"/>
</dbReference>
<evidence type="ECO:0000256" key="8">
    <source>
        <dbReference type="SAM" id="MobiDB-lite"/>
    </source>
</evidence>
<dbReference type="InterPro" id="IPR000719">
    <property type="entry name" value="Prot_kinase_dom"/>
</dbReference>
<dbReference type="EMBL" id="CP032427">
    <property type="protein sequence ID" value="AYC41231.1"/>
    <property type="molecule type" value="Genomic_DNA"/>
</dbReference>
<dbReference type="PANTHER" id="PTHR43289:SF6">
    <property type="entry name" value="SERINE_THREONINE-PROTEIN KINASE NEKL-3"/>
    <property type="match status" value="1"/>
</dbReference>
<feature type="compositionally biased region" description="Low complexity" evidence="8">
    <location>
        <begin position="707"/>
        <end position="747"/>
    </location>
</feature>
<dbReference type="InterPro" id="IPR011009">
    <property type="entry name" value="Kinase-like_dom_sf"/>
</dbReference>
<dbReference type="Proteomes" id="UP000265765">
    <property type="component" value="Chromosome"/>
</dbReference>
<dbReference type="Gene3D" id="1.10.510.10">
    <property type="entry name" value="Transferase(Phosphotransferase) domain 1"/>
    <property type="match status" value="1"/>
</dbReference>
<evidence type="ECO:0000256" key="1">
    <source>
        <dbReference type="ARBA" id="ARBA00012513"/>
    </source>
</evidence>
<feature type="compositionally biased region" description="Low complexity" evidence="8">
    <location>
        <begin position="288"/>
        <end position="305"/>
    </location>
</feature>
<evidence type="ECO:0000313" key="10">
    <source>
        <dbReference type="EMBL" id="AYC41231.1"/>
    </source>
</evidence>
<dbReference type="InterPro" id="IPR008271">
    <property type="entry name" value="Ser/Thr_kinase_AS"/>
</dbReference>
<dbReference type="PROSITE" id="PS00108">
    <property type="entry name" value="PROTEIN_KINASE_ST"/>
    <property type="match status" value="1"/>
</dbReference>
<sequence length="892" mass="92680">MTGRYRLVESIGQGGMGRVWRAADEMLDRQVAVKEMRIDGLDAEDTRTRRERTLREARATARIDHPNVVRVYDVVDEGERLWIVMELVKGRSLERMMVEDGALDPRATALLGLGLVEALRQVHARGVLHRDIKPGNVLVESGSRTGRRIVLTDFGIAAMQDAKALTMVGMLVGSPDYMAPERVSGRPQGPPSDIWSLGATLCAALGGRSPFSRDTTLATLHAVLYEEPELPAAAVPLTDILAALLEKDPSIRPGLDEVEAALHVVAFPAPTPTMRVGPLEDPGTPEVPGAAGAPGTPDAPDTGVAPVPPDGPPPAGPQPEGTPSPWAPRESPTPAYLEPGVVRAARDPRVPAPTTGAEPVVRESPGGPGQAEPSDAVPLAFLGAAGEGALDAPPGTGARPETDAETPPPAEAAPRSATEPTEPSRRFGGAERSESAERPSPAEPHTANEHPTTTEPPTPSEPLGSAGRSAVPELSRLPEQSSVEPPASAEPPAPAEPFATGVSAGVSTAVSVGGDPVSVSSEALSEEGSEVRSEASAGNSLGAVLRAGATTASTPLASAPTQDSLSAGVPTEHYPMPDAPTRDTPTRVASAPTRVGPRPGVSLIRGNPAEPDTDAGRAGGSGSPSPSAPDPDPDTHPLPGRDPALVLGPHPHRVPPEEPPDEAELPGPARPAAPSHRTRRRTALVAAGGVLTATAVVVGIVLATTSGAPGDDQAGGSSSASSSASASVSETGASTPTGTPSPTVEGTSRPRSLPPGAHEEAGGFAWATPTGWRRDVKTGAEVHYTSPDGKQELAAKSSLARGDLMETWETSEQNAHQGQDYRKIRLEETTFRDHPAVVWEYTFTLGGIPWHAQLLGFNEGDKSYQINTWYQPDIEQKALDTYEKVKDSFTVL</sequence>
<name>A0AAI8L4N5_9ACTN</name>
<feature type="compositionally biased region" description="Low complexity" evidence="8">
    <location>
        <begin position="378"/>
        <end position="399"/>
    </location>
</feature>
<evidence type="ECO:0000313" key="11">
    <source>
        <dbReference type="Proteomes" id="UP000265765"/>
    </source>
</evidence>
<dbReference type="PROSITE" id="PS00107">
    <property type="entry name" value="PROTEIN_KINASE_ATP"/>
    <property type="match status" value="1"/>
</dbReference>
<dbReference type="AlphaFoldDB" id="A0AAI8L4N5"/>
<feature type="region of interest" description="Disordered" evidence="8">
    <location>
        <begin position="270"/>
        <end position="539"/>
    </location>
</feature>
<dbReference type="CDD" id="cd14014">
    <property type="entry name" value="STKc_PknB_like"/>
    <property type="match status" value="1"/>
</dbReference>
<dbReference type="SUPFAM" id="SSF56112">
    <property type="entry name" value="Protein kinase-like (PK-like)"/>
    <property type="match status" value="1"/>
</dbReference>
<evidence type="ECO:0000256" key="4">
    <source>
        <dbReference type="ARBA" id="ARBA00022741"/>
    </source>
</evidence>
<dbReference type="Pfam" id="PF00069">
    <property type="entry name" value="Pkinase"/>
    <property type="match status" value="1"/>
</dbReference>
<proteinExistence type="predicted"/>
<dbReference type="GO" id="GO:0005524">
    <property type="term" value="F:ATP binding"/>
    <property type="evidence" value="ECO:0007669"/>
    <property type="project" value="UniProtKB-UniRule"/>
</dbReference>
<reference evidence="10 11" key="1">
    <citation type="submission" date="2018-09" db="EMBL/GenBank/DDBJ databases">
        <title>Production of Trimethoprim by Streptomyces sp. 3E-1.</title>
        <authorList>
            <person name="Kang H.J."/>
            <person name="Kim S.B."/>
        </authorList>
    </citation>
    <scope>NUCLEOTIDE SEQUENCE [LARGE SCALE GENOMIC DNA]</scope>
    <source>
        <strain evidence="10 11">3E-1</strain>
    </source>
</reference>
<evidence type="ECO:0000256" key="3">
    <source>
        <dbReference type="ARBA" id="ARBA00022679"/>
    </source>
</evidence>
<evidence type="ECO:0000256" key="6">
    <source>
        <dbReference type="ARBA" id="ARBA00022840"/>
    </source>
</evidence>
<feature type="compositionally biased region" description="Pro residues" evidence="8">
    <location>
        <begin position="306"/>
        <end position="326"/>
    </location>
</feature>
<keyword evidence="6 7" id="KW-0067">ATP-binding</keyword>
<evidence type="ECO:0000256" key="5">
    <source>
        <dbReference type="ARBA" id="ARBA00022777"/>
    </source>
</evidence>
<keyword evidence="4 7" id="KW-0547">Nucleotide-binding</keyword>
<keyword evidence="2" id="KW-0723">Serine/threonine-protein kinase</keyword>
<feature type="region of interest" description="Disordered" evidence="8">
    <location>
        <begin position="707"/>
        <end position="770"/>
    </location>
</feature>
<dbReference type="KEGG" id="sge:DWG14_05513"/>
<organism evidence="10 11">
    <name type="scientific">Streptomyces griseorubiginosus</name>
    <dbReference type="NCBI Taxonomy" id="67304"/>
    <lineage>
        <taxon>Bacteria</taxon>
        <taxon>Bacillati</taxon>
        <taxon>Actinomycetota</taxon>
        <taxon>Actinomycetes</taxon>
        <taxon>Kitasatosporales</taxon>
        <taxon>Streptomycetaceae</taxon>
        <taxon>Streptomyces</taxon>
    </lineage>
</organism>
<feature type="compositionally biased region" description="Basic and acidic residues" evidence="8">
    <location>
        <begin position="422"/>
        <end position="437"/>
    </location>
</feature>
<feature type="binding site" evidence="7">
    <location>
        <position position="34"/>
    </location>
    <ligand>
        <name>ATP</name>
        <dbReference type="ChEBI" id="CHEBI:30616"/>
    </ligand>
</feature>